<proteinExistence type="predicted"/>
<dbReference type="PANTHER" id="PTHR46082">
    <property type="entry name" value="ATP/GTP-BINDING PROTEIN-RELATED"/>
    <property type="match status" value="1"/>
</dbReference>
<comment type="caution">
    <text evidence="2">The sequence shown here is derived from an EMBL/GenBank/DDBJ whole genome shotgun (WGS) entry which is preliminary data.</text>
</comment>
<feature type="domain" description="Orc1-like AAA ATPase" evidence="1">
    <location>
        <begin position="44"/>
        <end position="164"/>
    </location>
</feature>
<keyword evidence="3" id="KW-1185">Reference proteome</keyword>
<dbReference type="InterPro" id="IPR041664">
    <property type="entry name" value="AAA_16"/>
</dbReference>
<dbReference type="InterPro" id="IPR011990">
    <property type="entry name" value="TPR-like_helical_dom_sf"/>
</dbReference>
<evidence type="ECO:0000259" key="1">
    <source>
        <dbReference type="Pfam" id="PF13191"/>
    </source>
</evidence>
<dbReference type="AlphaFoldDB" id="A0A9W9P076"/>
<evidence type="ECO:0000313" key="2">
    <source>
        <dbReference type="EMBL" id="KAJ5232826.1"/>
    </source>
</evidence>
<dbReference type="EMBL" id="JAPQKS010000004">
    <property type="protein sequence ID" value="KAJ5232826.1"/>
    <property type="molecule type" value="Genomic_DNA"/>
</dbReference>
<accession>A0A9W9P076</accession>
<dbReference type="GeneID" id="83202381"/>
<dbReference type="Proteomes" id="UP001150941">
    <property type="component" value="Unassembled WGS sequence"/>
</dbReference>
<protein>
    <recommendedName>
        <fullName evidence="1">Orc1-like AAA ATPase domain-containing protein</fullName>
    </recommendedName>
</protein>
<sequence>MSSLQFDKRNRGTQVGINYGTINVSTVDRFHIPLDLTAVPLIENFVGRQEELHDLWEYLRPVDGSSRKVAILHGLGGMGKTQLAVRFARTHKADFSAIFWLSGNDKGALLQSLSSALSQVLGEFPALQSVDDGHTKQRANQMLHWLASEGNSRWLVIFDNVDQYSSVEDAMTGAYDIGSFLPPADHGSILITSRIQDLTHLGRSFPISRLNTGDAVTLLLQNHYLPAEDVSGDLESYPDIMALVKCLDGLPLAIAVAAAFMRQTGTTISEYLQLYQNSWSDLQAQSSPGRQYPQGDMSQTWMISYEEVKKRNYSAAVLLLLFAHFDNRNIPSELVRAGRDHPTCACLREIMSDTLLFKSTVKLLLRFSLLEYKQQEGSYAMHPVVQKWCLHVADTDSDMDSACLISIALVSVEAMVPKISDKSYTESRQSLIPHVDCIRAFDLSVVHAPLLCQKVPILALFYIGIGRSKEAEQLCQMSLPEDGSLRRENFAALLTLSNLYAYEGKLKEATVTLQQLLANQRDVLMSEPVGVPLLQISLGNILWRQAMFDEAGKMFSQAQVSYKKAYGQDHEPTLLATDDLWRILFLLTFDARDRLGLVYLEQGRLEDAESISATSLTSCENTFGRNHMYTFNATVMLGRIYCHQGRWNEAQDKLEGALAGYVEVLRHDHLTHPGPERLWNVFTTFIAQRAC</sequence>
<reference evidence="2" key="1">
    <citation type="submission" date="2022-11" db="EMBL/GenBank/DDBJ databases">
        <authorList>
            <person name="Petersen C."/>
        </authorList>
    </citation>
    <scope>NUCLEOTIDE SEQUENCE</scope>
    <source>
        <strain evidence="2">IBT 19713</strain>
    </source>
</reference>
<dbReference type="Gene3D" id="3.40.50.300">
    <property type="entry name" value="P-loop containing nucleotide triphosphate hydrolases"/>
    <property type="match status" value="1"/>
</dbReference>
<dbReference type="InterPro" id="IPR053137">
    <property type="entry name" value="NLR-like"/>
</dbReference>
<dbReference type="RefSeq" id="XP_058330818.1">
    <property type="nucleotide sequence ID" value="XM_058475078.1"/>
</dbReference>
<dbReference type="Gene3D" id="1.25.40.10">
    <property type="entry name" value="Tetratricopeptide repeat domain"/>
    <property type="match status" value="2"/>
</dbReference>
<dbReference type="GO" id="GO:0043531">
    <property type="term" value="F:ADP binding"/>
    <property type="evidence" value="ECO:0007669"/>
    <property type="project" value="InterPro"/>
</dbReference>
<dbReference type="PANTHER" id="PTHR46082:SF6">
    <property type="entry name" value="AAA+ ATPASE DOMAIN-CONTAINING PROTEIN-RELATED"/>
    <property type="match status" value="1"/>
</dbReference>
<name>A0A9W9P076_9EURO</name>
<reference evidence="2" key="2">
    <citation type="journal article" date="2023" name="IMA Fungus">
        <title>Comparative genomic study of the Penicillium genus elucidates a diverse pangenome and 15 lateral gene transfer events.</title>
        <authorList>
            <person name="Petersen C."/>
            <person name="Sorensen T."/>
            <person name="Nielsen M.R."/>
            <person name="Sondergaard T.E."/>
            <person name="Sorensen J.L."/>
            <person name="Fitzpatrick D.A."/>
            <person name="Frisvad J.C."/>
            <person name="Nielsen K.L."/>
        </authorList>
    </citation>
    <scope>NUCLEOTIDE SEQUENCE</scope>
    <source>
        <strain evidence="2">IBT 19713</strain>
    </source>
</reference>
<dbReference type="Pfam" id="PF13424">
    <property type="entry name" value="TPR_12"/>
    <property type="match status" value="1"/>
</dbReference>
<dbReference type="OrthoDB" id="1658288at2759"/>
<dbReference type="Pfam" id="PF13191">
    <property type="entry name" value="AAA_16"/>
    <property type="match status" value="1"/>
</dbReference>
<organism evidence="2 3">
    <name type="scientific">Penicillium chermesinum</name>
    <dbReference type="NCBI Taxonomy" id="63820"/>
    <lineage>
        <taxon>Eukaryota</taxon>
        <taxon>Fungi</taxon>
        <taxon>Dikarya</taxon>
        <taxon>Ascomycota</taxon>
        <taxon>Pezizomycotina</taxon>
        <taxon>Eurotiomycetes</taxon>
        <taxon>Eurotiomycetidae</taxon>
        <taxon>Eurotiales</taxon>
        <taxon>Aspergillaceae</taxon>
        <taxon>Penicillium</taxon>
    </lineage>
</organism>
<gene>
    <name evidence="2" type="ORF">N7468_005782</name>
</gene>
<dbReference type="SUPFAM" id="SSF52540">
    <property type="entry name" value="P-loop containing nucleoside triphosphate hydrolases"/>
    <property type="match status" value="1"/>
</dbReference>
<dbReference type="InterPro" id="IPR027417">
    <property type="entry name" value="P-loop_NTPase"/>
</dbReference>
<dbReference type="PRINTS" id="PR00364">
    <property type="entry name" value="DISEASERSIST"/>
</dbReference>
<evidence type="ECO:0000313" key="3">
    <source>
        <dbReference type="Proteomes" id="UP001150941"/>
    </source>
</evidence>
<dbReference type="SUPFAM" id="SSF48452">
    <property type="entry name" value="TPR-like"/>
    <property type="match status" value="1"/>
</dbReference>